<evidence type="ECO:0000256" key="6">
    <source>
        <dbReference type="ARBA" id="ARBA00022801"/>
    </source>
</evidence>
<comment type="catalytic activity">
    <reaction evidence="13">
        <text>breaks a beta-(1-&gt;4) bond in the backbone of a xyloglucan and transfers the xyloglucanyl segment on to O-4 of the non-reducing terminal glucose residue of an acceptor, which can be a xyloglucan or an oligosaccharide of xyloglucan.</text>
        <dbReference type="EC" id="2.4.1.207"/>
    </reaction>
</comment>
<dbReference type="FunFam" id="1.20.1250.20:FF:000003">
    <property type="entry name" value="Solute carrier family 17 member 3"/>
    <property type="match status" value="1"/>
</dbReference>
<dbReference type="OrthoDB" id="4781at2759"/>
<keyword evidence="12" id="KW-0326">Glycosidase</keyword>
<accession>A0A5J5AIA3</accession>
<keyword evidence="3" id="KW-0813">Transport</keyword>
<feature type="transmembrane region" description="Helical" evidence="15">
    <location>
        <begin position="119"/>
        <end position="140"/>
    </location>
</feature>
<evidence type="ECO:0000256" key="1">
    <source>
        <dbReference type="ARBA" id="ARBA00004141"/>
    </source>
</evidence>
<dbReference type="CDD" id="cd02176">
    <property type="entry name" value="GH16_XET"/>
    <property type="match status" value="1"/>
</dbReference>
<dbReference type="InterPro" id="IPR036259">
    <property type="entry name" value="MFS_trans_sf"/>
</dbReference>
<dbReference type="Gene3D" id="2.60.120.200">
    <property type="match status" value="1"/>
</dbReference>
<evidence type="ECO:0000256" key="7">
    <source>
        <dbReference type="ARBA" id="ARBA00022847"/>
    </source>
</evidence>
<dbReference type="GO" id="GO:0048046">
    <property type="term" value="C:apoplast"/>
    <property type="evidence" value="ECO:0007669"/>
    <property type="project" value="InterPro"/>
</dbReference>
<dbReference type="InterPro" id="IPR044791">
    <property type="entry name" value="Beta-glucanase/XTH"/>
</dbReference>
<dbReference type="PANTHER" id="PTHR31062">
    <property type="entry name" value="XYLOGLUCAN ENDOTRANSGLUCOSYLASE/HYDROLASE PROTEIN 8-RELATED"/>
    <property type="match status" value="1"/>
</dbReference>
<dbReference type="Pfam" id="PF06955">
    <property type="entry name" value="XET_C"/>
    <property type="match status" value="1"/>
</dbReference>
<sequence length="576" mass="65075">MLQGGAFGPFVIFGLSGFLWVLVWVSATSSTPDLSPQISKSELEYIQNKRQQFFMVENKLKTTKVIPLFRRLLSKLQTWSLIVANAMHNWGFFVILSWMPIYFKTIYNVDLRQAAWLSAVPWSMMALVGYFAGLCSDVLIQRGLGVTLTRKIMQSIGFVGPRIALIGLTMATIPSIASAWLTLAVSLKSFSHFGFLVNLQEIAPQYSGVLHGMSNTAGTLAAILGTVGAGFFAELVRSKILVLVDKIRAYIKGLHPSAFLHPPQISLSLSLTLNSFLLLREMGSCHSWTLPLVVLFMAVCGAMGAAPRKPVDVPFGRNYVPTWAFDHIKYFNGGSDIQLYLDKYTGTGFQSKGSYLFGHFSMQIKMVPGDSAGTVTAFYLSSQNSEHDEIDFEFLGNRTGQPYILQTNVFSGGKGDREQRIYLWFDPTKEYHAYSVLWNLYQIVFFVDDVPIRVFKNSADLGVKFPFNQPMKIYSSLWNADDWATRGGLEKTDWSKAPFVASYKSFHIDGCEASVEAKFCATQGKRWWDQKEFQDLDAVQYRSLSWVRQKYTIYNYCTDRIRYPTMPPECNRDRDI</sequence>
<evidence type="ECO:0000259" key="16">
    <source>
        <dbReference type="PROSITE" id="PS51762"/>
    </source>
</evidence>
<keyword evidence="18" id="KW-1185">Reference proteome</keyword>
<keyword evidence="7" id="KW-0769">Symport</keyword>
<dbReference type="GO" id="GO:0015293">
    <property type="term" value="F:symporter activity"/>
    <property type="evidence" value="ECO:0007669"/>
    <property type="project" value="UniProtKB-KW"/>
</dbReference>
<feature type="transmembrane region" description="Helical" evidence="15">
    <location>
        <begin position="217"/>
        <end position="236"/>
    </location>
</feature>
<feature type="transmembrane region" description="Helical" evidence="15">
    <location>
        <begin position="161"/>
        <end position="183"/>
    </location>
</feature>
<evidence type="ECO:0000256" key="9">
    <source>
        <dbReference type="ARBA" id="ARBA00023136"/>
    </source>
</evidence>
<evidence type="ECO:0000256" key="11">
    <source>
        <dbReference type="ARBA" id="ARBA00023180"/>
    </source>
</evidence>
<keyword evidence="11" id="KW-0325">Glycoprotein</keyword>
<dbReference type="GO" id="GO:0071555">
    <property type="term" value="P:cell wall organization"/>
    <property type="evidence" value="ECO:0007669"/>
    <property type="project" value="UniProtKB-ARBA"/>
</dbReference>
<dbReference type="Proteomes" id="UP000325577">
    <property type="component" value="Linkage Group LG20"/>
</dbReference>
<dbReference type="FunFam" id="2.60.120.200:FF:000025">
    <property type="entry name" value="Xyloglucan endotransglucosylase/hydrolase"/>
    <property type="match status" value="1"/>
</dbReference>
<evidence type="ECO:0000256" key="10">
    <source>
        <dbReference type="ARBA" id="ARBA00023157"/>
    </source>
</evidence>
<dbReference type="GO" id="GO:0042546">
    <property type="term" value="P:cell wall biogenesis"/>
    <property type="evidence" value="ECO:0007669"/>
    <property type="project" value="InterPro"/>
</dbReference>
<dbReference type="GO" id="GO:0010411">
    <property type="term" value="P:xyloglucan metabolic process"/>
    <property type="evidence" value="ECO:0007669"/>
    <property type="project" value="InterPro"/>
</dbReference>
<protein>
    <recommendedName>
        <fullName evidence="2">xyloglucan:xyloglucosyl transferase</fullName>
        <ecNumber evidence="2">2.4.1.207</ecNumber>
    </recommendedName>
</protein>
<comment type="subcellular location">
    <subcellularLocation>
        <location evidence="1">Membrane</location>
        <topology evidence="1">Multi-pass membrane protein</topology>
    </subcellularLocation>
</comment>
<evidence type="ECO:0000256" key="12">
    <source>
        <dbReference type="ARBA" id="ARBA00023295"/>
    </source>
</evidence>
<organism evidence="17 18">
    <name type="scientific">Nyssa sinensis</name>
    <dbReference type="NCBI Taxonomy" id="561372"/>
    <lineage>
        <taxon>Eukaryota</taxon>
        <taxon>Viridiplantae</taxon>
        <taxon>Streptophyta</taxon>
        <taxon>Embryophyta</taxon>
        <taxon>Tracheophyta</taxon>
        <taxon>Spermatophyta</taxon>
        <taxon>Magnoliopsida</taxon>
        <taxon>eudicotyledons</taxon>
        <taxon>Gunneridae</taxon>
        <taxon>Pentapetalae</taxon>
        <taxon>asterids</taxon>
        <taxon>Cornales</taxon>
        <taxon>Nyssaceae</taxon>
        <taxon>Nyssa</taxon>
    </lineage>
</organism>
<reference evidence="17 18" key="1">
    <citation type="submission" date="2019-09" db="EMBL/GenBank/DDBJ databases">
        <title>A chromosome-level genome assembly of the Chinese tupelo Nyssa sinensis.</title>
        <authorList>
            <person name="Yang X."/>
            <person name="Kang M."/>
            <person name="Yang Y."/>
            <person name="Xiong H."/>
            <person name="Wang M."/>
            <person name="Zhang Z."/>
            <person name="Wang Z."/>
            <person name="Wu H."/>
            <person name="Ma T."/>
            <person name="Liu J."/>
            <person name="Xi Z."/>
        </authorList>
    </citation>
    <scope>NUCLEOTIDE SEQUENCE [LARGE SCALE GENOMIC DNA]</scope>
    <source>
        <strain evidence="17">J267</strain>
        <tissue evidence="17">Leaf</tissue>
    </source>
</reference>
<feature type="transmembrane region" description="Helical" evidence="15">
    <location>
        <begin position="79"/>
        <end position="99"/>
    </location>
</feature>
<evidence type="ECO:0000256" key="8">
    <source>
        <dbReference type="ARBA" id="ARBA00022989"/>
    </source>
</evidence>
<gene>
    <name evidence="17" type="ORF">F0562_034442</name>
</gene>
<dbReference type="PROSITE" id="PS01034">
    <property type="entry name" value="GH16_1"/>
    <property type="match status" value="1"/>
</dbReference>
<dbReference type="SUPFAM" id="SSF103473">
    <property type="entry name" value="MFS general substrate transporter"/>
    <property type="match status" value="1"/>
</dbReference>
<evidence type="ECO:0000256" key="13">
    <source>
        <dbReference type="ARBA" id="ARBA00034022"/>
    </source>
</evidence>
<evidence type="ECO:0000256" key="2">
    <source>
        <dbReference type="ARBA" id="ARBA00012152"/>
    </source>
</evidence>
<dbReference type="InterPro" id="IPR000757">
    <property type="entry name" value="Beta-glucanase-like"/>
</dbReference>
<proteinExistence type="inferred from homology"/>
<keyword evidence="9 15" id="KW-0472">Membrane</keyword>
<evidence type="ECO:0000313" key="17">
    <source>
        <dbReference type="EMBL" id="KAA8529954.1"/>
    </source>
</evidence>
<dbReference type="GO" id="GO:0004553">
    <property type="term" value="F:hydrolase activity, hydrolyzing O-glycosyl compounds"/>
    <property type="evidence" value="ECO:0007669"/>
    <property type="project" value="InterPro"/>
</dbReference>
<evidence type="ECO:0000256" key="15">
    <source>
        <dbReference type="SAM" id="Phobius"/>
    </source>
</evidence>
<dbReference type="Pfam" id="PF00722">
    <property type="entry name" value="Glyco_hydro_16"/>
    <property type="match status" value="1"/>
</dbReference>
<feature type="domain" description="GH16" evidence="16">
    <location>
        <begin position="306"/>
        <end position="503"/>
    </location>
</feature>
<keyword evidence="10" id="KW-1015">Disulfide bond</keyword>
<dbReference type="InterPro" id="IPR010713">
    <property type="entry name" value="XET_C"/>
</dbReference>
<dbReference type="PROSITE" id="PS51762">
    <property type="entry name" value="GH16_2"/>
    <property type="match status" value="1"/>
</dbReference>
<evidence type="ECO:0000256" key="5">
    <source>
        <dbReference type="ARBA" id="ARBA00022692"/>
    </source>
</evidence>
<dbReference type="SUPFAM" id="SSF49899">
    <property type="entry name" value="Concanavalin A-like lectins/glucanases"/>
    <property type="match status" value="1"/>
</dbReference>
<keyword evidence="4" id="KW-0808">Transferase</keyword>
<dbReference type="GO" id="GO:0016762">
    <property type="term" value="F:xyloglucan:xyloglucosyl transferase activity"/>
    <property type="evidence" value="ECO:0007669"/>
    <property type="project" value="UniProtKB-EC"/>
</dbReference>
<keyword evidence="6" id="KW-0378">Hydrolase</keyword>
<dbReference type="EMBL" id="CM018044">
    <property type="protein sequence ID" value="KAA8529954.1"/>
    <property type="molecule type" value="Genomic_DNA"/>
</dbReference>
<feature type="transmembrane region" description="Helical" evidence="15">
    <location>
        <begin position="288"/>
        <end position="307"/>
    </location>
</feature>
<keyword evidence="8 15" id="KW-1133">Transmembrane helix</keyword>
<dbReference type="EC" id="2.4.1.207" evidence="2"/>
<dbReference type="Gene3D" id="1.20.1250.20">
    <property type="entry name" value="MFS general substrate transporter like domains"/>
    <property type="match status" value="1"/>
</dbReference>
<dbReference type="InterPro" id="IPR013320">
    <property type="entry name" value="ConA-like_dom_sf"/>
</dbReference>
<name>A0A5J5AIA3_9ASTE</name>
<comment type="similarity">
    <text evidence="14">Belongs to the major facilitator superfamily. Phosphate:H(+) symporter (TC 2.A.1.9) family.</text>
</comment>
<dbReference type="GO" id="GO:0016020">
    <property type="term" value="C:membrane"/>
    <property type="evidence" value="ECO:0007669"/>
    <property type="project" value="UniProtKB-SubCell"/>
</dbReference>
<evidence type="ECO:0000256" key="3">
    <source>
        <dbReference type="ARBA" id="ARBA00022448"/>
    </source>
</evidence>
<evidence type="ECO:0000256" key="4">
    <source>
        <dbReference type="ARBA" id="ARBA00022679"/>
    </source>
</evidence>
<evidence type="ECO:0000313" key="18">
    <source>
        <dbReference type="Proteomes" id="UP000325577"/>
    </source>
</evidence>
<keyword evidence="5 15" id="KW-0812">Transmembrane</keyword>
<evidence type="ECO:0000256" key="14">
    <source>
        <dbReference type="ARBA" id="ARBA00044504"/>
    </source>
</evidence>
<dbReference type="InterPro" id="IPR016455">
    <property type="entry name" value="XTH"/>
</dbReference>
<feature type="transmembrane region" description="Helical" evidence="15">
    <location>
        <begin position="6"/>
        <end position="25"/>
    </location>
</feature>
<dbReference type="InterPro" id="IPR008263">
    <property type="entry name" value="GH16_AS"/>
</dbReference>
<dbReference type="AlphaFoldDB" id="A0A5J5AIA3"/>